<evidence type="ECO:0000259" key="5">
    <source>
        <dbReference type="PROSITE" id="PS50056"/>
    </source>
</evidence>
<dbReference type="Gene3D" id="3.90.190.10">
    <property type="entry name" value="Protein tyrosine phosphatase superfamily"/>
    <property type="match status" value="1"/>
</dbReference>
<evidence type="ECO:0000313" key="6">
    <source>
        <dbReference type="EMBL" id="CAK7920347.1"/>
    </source>
</evidence>
<evidence type="ECO:0008006" key="8">
    <source>
        <dbReference type="Google" id="ProtNLM"/>
    </source>
</evidence>
<keyword evidence="1" id="KW-0378">Hydrolase</keyword>
<organism evidence="6 7">
    <name type="scientific">[Candida] anglica</name>
    <dbReference type="NCBI Taxonomy" id="148631"/>
    <lineage>
        <taxon>Eukaryota</taxon>
        <taxon>Fungi</taxon>
        <taxon>Dikarya</taxon>
        <taxon>Ascomycota</taxon>
        <taxon>Saccharomycotina</taxon>
        <taxon>Pichiomycetes</taxon>
        <taxon>Debaryomycetaceae</taxon>
        <taxon>Kurtzmaniella</taxon>
    </lineage>
</organism>
<dbReference type="EMBL" id="OZ004260">
    <property type="protein sequence ID" value="CAK7920347.1"/>
    <property type="molecule type" value="Genomic_DNA"/>
</dbReference>
<dbReference type="PROSITE" id="PS50056">
    <property type="entry name" value="TYR_PHOSPHATASE_2"/>
    <property type="match status" value="1"/>
</dbReference>
<proteinExistence type="predicted"/>
<evidence type="ECO:0000256" key="2">
    <source>
        <dbReference type="ARBA" id="ARBA00022912"/>
    </source>
</evidence>
<evidence type="ECO:0000259" key="4">
    <source>
        <dbReference type="PROSITE" id="PS50054"/>
    </source>
</evidence>
<gene>
    <name evidence="6" type="ORF">CAAN4_H01442</name>
</gene>
<dbReference type="PROSITE" id="PS00383">
    <property type="entry name" value="TYR_PHOSPHATASE_1"/>
    <property type="match status" value="1"/>
</dbReference>
<evidence type="ECO:0000313" key="7">
    <source>
        <dbReference type="Proteomes" id="UP001497600"/>
    </source>
</evidence>
<dbReference type="InterPro" id="IPR053239">
    <property type="entry name" value="Dual_spec_PTase"/>
</dbReference>
<feature type="domain" description="Tyrosine-protein phosphatase" evidence="4">
    <location>
        <begin position="604"/>
        <end position="804"/>
    </location>
</feature>
<protein>
    <recommendedName>
        <fullName evidence="8">Protein-tyrosine-phosphatase</fullName>
    </recommendedName>
</protein>
<dbReference type="PANTHER" id="PTHR47550:SF1">
    <property type="entry name" value="DUAL SPECIFICITY PROTEIN PHOSPHATASE PPS1"/>
    <property type="match status" value="1"/>
</dbReference>
<dbReference type="Proteomes" id="UP001497600">
    <property type="component" value="Chromosome H"/>
</dbReference>
<keyword evidence="2" id="KW-0904">Protein phosphatase</keyword>
<dbReference type="InterPro" id="IPR000387">
    <property type="entry name" value="Tyr_Pase_dom"/>
</dbReference>
<dbReference type="Pfam" id="PF00782">
    <property type="entry name" value="DSPc"/>
    <property type="match status" value="1"/>
</dbReference>
<sequence length="836" mass="96579">MNLLLQHPPKSKSTLTVSNHHATSPIDTTNIQSTIHQSNITSSSPVTLLSELLDPSTGYKTGLSVSSVHSVSTDSISSSMDNHSTNLNDDMSLLSQHHQRIQHPPQLGSEFQTNLKSVSDNIFIINNVRDAFRLLKFTYSDENKLPTTSEIFPYLHGLNNIRQRIFFDAKLNSDYKINQELAGTLSLDYYNLSEYSNTLNPPEMDHFPLMIISSKDPICKQSEQLSNTIPFSELFTVEDDNDEMEFIESIQYKPFSSINNPGKNTSTELNNRNFKSQIKMVATFTNFLVYNNDNDFGLNLKAAHTIAKSFDEHSNQICYILDIPDWTISLRKYLESNSIFKNPEFISNINNDDEPFSCKLLEWEQNLIWKLNSMRWIDKNVCLGTLVDFNQLNDSSKKQQYQKKFKLFINCHQNASFPELAALNQILRKLEDYCLRGDQSEELEPIYMEFPLSGSLSISTITFEETLSYLNVLKLIYFYVKNMNENVFILCYDGFTGLSLLTASLAYLLSIESDIKVTIESVILELLSNIQNDIRLYFFKNDLIFLKNLEKFISWVYFKKLGHNDNIDFQLILSLDYKEIAQFNKKGKSTIEYDWFDLNQDNNFPSRILSNLYLGSLNHASSITLLNAHKISKIISLGEKPTWFAYLNDYIIFEHEVNSNSISKHKKIIQPIHSYDFIKIYVLELNTRNSIKLSKLPHLKKIVYIYNLKDDGKDSILPLLVDIPDRVRKEILINPKTSKDTTLIHCRIGVSRSATLVIATLMKYFSWNLLDAYMYVRVKRFNIIIQPNLKIFYELFLFEEHLRKSSGESGGSRSMCWPSLCNEIHKLNNHYIASNN</sequence>
<accession>A0ABP0EJ52</accession>
<keyword evidence="7" id="KW-1185">Reference proteome</keyword>
<dbReference type="InterPro" id="IPR029021">
    <property type="entry name" value="Prot-tyrosine_phosphatase-like"/>
</dbReference>
<dbReference type="SMART" id="SM00195">
    <property type="entry name" value="DSPc"/>
    <property type="match status" value="1"/>
</dbReference>
<reference evidence="6 7" key="1">
    <citation type="submission" date="2024-01" db="EMBL/GenBank/DDBJ databases">
        <authorList>
            <consortium name="Genoscope - CEA"/>
            <person name="William W."/>
        </authorList>
    </citation>
    <scope>NUCLEOTIDE SEQUENCE [LARGE SCALE GENOMIC DNA]</scope>
    <source>
        <strain evidence="6 7">29B2s-10</strain>
    </source>
</reference>
<dbReference type="PROSITE" id="PS50054">
    <property type="entry name" value="TYR_PHOSPHATASE_DUAL"/>
    <property type="match status" value="1"/>
</dbReference>
<feature type="compositionally biased region" description="Polar residues" evidence="3">
    <location>
        <begin position="11"/>
        <end position="25"/>
    </location>
</feature>
<evidence type="ECO:0000256" key="3">
    <source>
        <dbReference type="SAM" id="MobiDB-lite"/>
    </source>
</evidence>
<dbReference type="InterPro" id="IPR016130">
    <property type="entry name" value="Tyr_Pase_AS"/>
</dbReference>
<dbReference type="SUPFAM" id="SSF52799">
    <property type="entry name" value="(Phosphotyrosine protein) phosphatases II"/>
    <property type="match status" value="1"/>
</dbReference>
<dbReference type="PANTHER" id="PTHR47550">
    <property type="entry name" value="DUAL SPECIFICITY PROTEIN PHOSPHATASE PPS1"/>
    <property type="match status" value="1"/>
</dbReference>
<evidence type="ECO:0000256" key="1">
    <source>
        <dbReference type="ARBA" id="ARBA00022801"/>
    </source>
</evidence>
<dbReference type="InterPro" id="IPR020422">
    <property type="entry name" value="TYR_PHOSPHATASE_DUAL_dom"/>
</dbReference>
<dbReference type="InterPro" id="IPR000340">
    <property type="entry name" value="Dual-sp_phosphatase_cat-dom"/>
</dbReference>
<feature type="domain" description="Tyrosine specific protein phosphatases" evidence="5">
    <location>
        <begin position="714"/>
        <end position="791"/>
    </location>
</feature>
<feature type="region of interest" description="Disordered" evidence="3">
    <location>
        <begin position="1"/>
        <end position="25"/>
    </location>
</feature>
<name>A0ABP0EJ52_9ASCO</name>